<accession>A0A382GW75</accession>
<sequence length="114" mass="12556">MGHLSDRWTSGLAQKVRRFSYPKIMNEIYGCGADCLSETLREDPTGSSAHRLPGNLLYGRLADDRRRCPLRGIDWGLSATAAGRRTGQKGSAQEIYDALGHQRPSDCDVVLPIP</sequence>
<dbReference type="AlphaFoldDB" id="A0A382GW75"/>
<reference evidence="1" key="1">
    <citation type="submission" date="2018-05" db="EMBL/GenBank/DDBJ databases">
        <authorList>
            <person name="Lanie J.A."/>
            <person name="Ng W.-L."/>
            <person name="Kazmierczak K.M."/>
            <person name="Andrzejewski T.M."/>
            <person name="Davidsen T.M."/>
            <person name="Wayne K.J."/>
            <person name="Tettelin H."/>
            <person name="Glass J.I."/>
            <person name="Rusch D."/>
            <person name="Podicherti R."/>
            <person name="Tsui H.-C.T."/>
            <person name="Winkler M.E."/>
        </authorList>
    </citation>
    <scope>NUCLEOTIDE SEQUENCE</scope>
</reference>
<gene>
    <name evidence="1" type="ORF">METZ01_LOCUS232154</name>
</gene>
<name>A0A382GW75_9ZZZZ</name>
<proteinExistence type="predicted"/>
<organism evidence="1">
    <name type="scientific">marine metagenome</name>
    <dbReference type="NCBI Taxonomy" id="408172"/>
    <lineage>
        <taxon>unclassified sequences</taxon>
        <taxon>metagenomes</taxon>
        <taxon>ecological metagenomes</taxon>
    </lineage>
</organism>
<protein>
    <submittedName>
        <fullName evidence="1">Uncharacterized protein</fullName>
    </submittedName>
</protein>
<dbReference type="EMBL" id="UINC01057772">
    <property type="protein sequence ID" value="SVB79300.1"/>
    <property type="molecule type" value="Genomic_DNA"/>
</dbReference>
<evidence type="ECO:0000313" key="1">
    <source>
        <dbReference type="EMBL" id="SVB79300.1"/>
    </source>
</evidence>